<evidence type="ECO:0000256" key="1">
    <source>
        <dbReference type="SAM" id="MobiDB-lite"/>
    </source>
</evidence>
<protein>
    <submittedName>
        <fullName evidence="3">Uncharacterized protein</fullName>
    </submittedName>
</protein>
<dbReference type="AlphaFoldDB" id="A0A5B2XAL3"/>
<keyword evidence="4" id="KW-1185">Reference proteome</keyword>
<name>A0A5B2XAL3_9PSEU</name>
<feature type="chain" id="PRO_5039012246" evidence="2">
    <location>
        <begin position="23"/>
        <end position="72"/>
    </location>
</feature>
<proteinExistence type="predicted"/>
<feature type="signal peptide" evidence="2">
    <location>
        <begin position="1"/>
        <end position="22"/>
    </location>
</feature>
<organism evidence="3 4">
    <name type="scientific">Solihabitans fulvus</name>
    <dbReference type="NCBI Taxonomy" id="1892852"/>
    <lineage>
        <taxon>Bacteria</taxon>
        <taxon>Bacillati</taxon>
        <taxon>Actinomycetota</taxon>
        <taxon>Actinomycetes</taxon>
        <taxon>Pseudonocardiales</taxon>
        <taxon>Pseudonocardiaceae</taxon>
        <taxon>Solihabitans</taxon>
    </lineage>
</organism>
<evidence type="ECO:0000313" key="4">
    <source>
        <dbReference type="Proteomes" id="UP000323454"/>
    </source>
</evidence>
<reference evidence="3 4" key="1">
    <citation type="submission" date="2019-09" db="EMBL/GenBank/DDBJ databases">
        <title>Goodfellowia gen. nov., a new genus of the Pseudonocardineae related to Actinoalloteichus, containing Goodfellowia coeruleoviolacea gen. nov., comb. nov. gen. nov., comb. nov.</title>
        <authorList>
            <person name="Labeda D."/>
        </authorList>
    </citation>
    <scope>NUCLEOTIDE SEQUENCE [LARGE SCALE GENOMIC DNA]</scope>
    <source>
        <strain evidence="3 4">AN110305</strain>
    </source>
</reference>
<dbReference type="EMBL" id="VUOB01000037">
    <property type="protein sequence ID" value="KAA2260111.1"/>
    <property type="molecule type" value="Genomic_DNA"/>
</dbReference>
<sequence length="72" mass="7389">MRKTRRTLLVIAAAAFSLQIMPGLMVLDPATVPGGKPYEATLASAGQDTQPGAAPYSSTDTAPDTVPGGQPY</sequence>
<feature type="region of interest" description="Disordered" evidence="1">
    <location>
        <begin position="36"/>
        <end position="72"/>
    </location>
</feature>
<comment type="caution">
    <text evidence="3">The sequence shown here is derived from an EMBL/GenBank/DDBJ whole genome shotgun (WGS) entry which is preliminary data.</text>
</comment>
<accession>A0A5B2XAL3</accession>
<keyword evidence="2" id="KW-0732">Signal</keyword>
<dbReference type="Proteomes" id="UP000323454">
    <property type="component" value="Unassembled WGS sequence"/>
</dbReference>
<feature type="compositionally biased region" description="Polar residues" evidence="1">
    <location>
        <begin position="44"/>
        <end position="62"/>
    </location>
</feature>
<evidence type="ECO:0000256" key="2">
    <source>
        <dbReference type="SAM" id="SignalP"/>
    </source>
</evidence>
<dbReference type="RefSeq" id="WP_149851240.1">
    <property type="nucleotide sequence ID" value="NZ_VUOB01000037.1"/>
</dbReference>
<evidence type="ECO:0000313" key="3">
    <source>
        <dbReference type="EMBL" id="KAA2260111.1"/>
    </source>
</evidence>
<gene>
    <name evidence="3" type="ORF">F0L68_20510</name>
</gene>
<reference evidence="3 4" key="2">
    <citation type="submission" date="2019-09" db="EMBL/GenBank/DDBJ databases">
        <authorList>
            <person name="Jin C."/>
        </authorList>
    </citation>
    <scope>NUCLEOTIDE SEQUENCE [LARGE SCALE GENOMIC DNA]</scope>
    <source>
        <strain evidence="3 4">AN110305</strain>
    </source>
</reference>